<sequence length="107" mass="10943">MNTQDSEGTTKARQSGCCCASKSSADINTQDASAIVNNDLPVQRLQVAGATCGGCVKSIEQALLSVTGVMDAQMDLASGIASIIGTVQPNDLIETLERAGFPAVVVN</sequence>
<gene>
    <name evidence="2" type="ORF">O0V09_16290</name>
</gene>
<dbReference type="Proteomes" id="UP001069090">
    <property type="component" value="Unassembled WGS sequence"/>
</dbReference>
<organism evidence="2 3">
    <name type="scientific">Dasania phycosphaerae</name>
    <dbReference type="NCBI Taxonomy" id="2950436"/>
    <lineage>
        <taxon>Bacteria</taxon>
        <taxon>Pseudomonadati</taxon>
        <taxon>Pseudomonadota</taxon>
        <taxon>Gammaproteobacteria</taxon>
        <taxon>Cellvibrionales</taxon>
        <taxon>Spongiibacteraceae</taxon>
        <taxon>Dasania</taxon>
    </lineage>
</organism>
<proteinExistence type="predicted"/>
<keyword evidence="3" id="KW-1185">Reference proteome</keyword>
<dbReference type="AlphaFoldDB" id="A0A9J6RRS0"/>
<dbReference type="Pfam" id="PF00403">
    <property type="entry name" value="HMA"/>
    <property type="match status" value="1"/>
</dbReference>
<dbReference type="InterPro" id="IPR006121">
    <property type="entry name" value="HMA_dom"/>
</dbReference>
<dbReference type="PROSITE" id="PS50846">
    <property type="entry name" value="HMA_2"/>
    <property type="match status" value="1"/>
</dbReference>
<evidence type="ECO:0000313" key="3">
    <source>
        <dbReference type="Proteomes" id="UP001069090"/>
    </source>
</evidence>
<dbReference type="GO" id="GO:0046872">
    <property type="term" value="F:metal ion binding"/>
    <property type="evidence" value="ECO:0007669"/>
    <property type="project" value="InterPro"/>
</dbReference>
<evidence type="ECO:0000313" key="2">
    <source>
        <dbReference type="EMBL" id="MCZ0866773.1"/>
    </source>
</evidence>
<dbReference type="Gene3D" id="3.30.70.100">
    <property type="match status" value="1"/>
</dbReference>
<accession>A0A9J6RRS0</accession>
<dbReference type="SUPFAM" id="SSF55008">
    <property type="entry name" value="HMA, heavy metal-associated domain"/>
    <property type="match status" value="1"/>
</dbReference>
<dbReference type="InterPro" id="IPR036163">
    <property type="entry name" value="HMA_dom_sf"/>
</dbReference>
<name>A0A9J6RRS0_9GAMM</name>
<evidence type="ECO:0000259" key="1">
    <source>
        <dbReference type="PROSITE" id="PS50846"/>
    </source>
</evidence>
<dbReference type="RefSeq" id="WP_268905285.1">
    <property type="nucleotide sequence ID" value="NZ_JAPTGG010000016.1"/>
</dbReference>
<reference evidence="2 3" key="1">
    <citation type="submission" date="2022-12" db="EMBL/GenBank/DDBJ databases">
        <title>Dasania phycosphaerae sp. nov., isolated from particulate material of the south coast of Korea.</title>
        <authorList>
            <person name="Jiang Y."/>
        </authorList>
    </citation>
    <scope>NUCLEOTIDE SEQUENCE [LARGE SCALE GENOMIC DNA]</scope>
    <source>
        <strain evidence="2 3">GY-19</strain>
    </source>
</reference>
<dbReference type="CDD" id="cd00371">
    <property type="entry name" value="HMA"/>
    <property type="match status" value="1"/>
</dbReference>
<protein>
    <submittedName>
        <fullName evidence="2">Heavy metal-associated domain-containing protein</fullName>
    </submittedName>
</protein>
<dbReference type="EMBL" id="JAPTGG010000016">
    <property type="protein sequence ID" value="MCZ0866773.1"/>
    <property type="molecule type" value="Genomic_DNA"/>
</dbReference>
<feature type="domain" description="HMA" evidence="1">
    <location>
        <begin position="41"/>
        <end position="104"/>
    </location>
</feature>
<comment type="caution">
    <text evidence="2">The sequence shown here is derived from an EMBL/GenBank/DDBJ whole genome shotgun (WGS) entry which is preliminary data.</text>
</comment>